<keyword evidence="2" id="KW-1185">Reference proteome</keyword>
<dbReference type="EMBL" id="JACHNS010000015">
    <property type="protein sequence ID" value="MBB4595383.1"/>
    <property type="molecule type" value="Genomic_DNA"/>
</dbReference>
<evidence type="ECO:0000313" key="1">
    <source>
        <dbReference type="EMBL" id="MBB4595383.1"/>
    </source>
</evidence>
<protein>
    <recommendedName>
        <fullName evidence="3">Immunity protein 42</fullName>
    </recommendedName>
</protein>
<name>A0ABR6JSM4_9XANT</name>
<accession>A0ABR6JSM4</accession>
<gene>
    <name evidence="1" type="ORF">FHR60_004109</name>
</gene>
<comment type="caution">
    <text evidence="1">The sequence shown here is derived from an EMBL/GenBank/DDBJ whole genome shotgun (WGS) entry which is preliminary data.</text>
</comment>
<dbReference type="Proteomes" id="UP000554726">
    <property type="component" value="Unassembled WGS sequence"/>
</dbReference>
<proteinExistence type="predicted"/>
<sequence>MIYGDKNLFAVEMQLDNNSGGQWMLGKFCYWLNGERVGNFEDGTSLRDVYLQMAPILKTKNRNFNDIDLNYTEIHRAINESIFGEECVISNAADYLAAPPVDVFDGFKIFVFSKEDDKYIITYQKEDCEINFTCLPRTKFLETLHQSYEEMERIYEETINAAPEINN</sequence>
<dbReference type="InterPro" id="IPR028958">
    <property type="entry name" value="Imm42"/>
</dbReference>
<evidence type="ECO:0000313" key="2">
    <source>
        <dbReference type="Proteomes" id="UP000554726"/>
    </source>
</evidence>
<evidence type="ECO:0008006" key="3">
    <source>
        <dbReference type="Google" id="ProtNLM"/>
    </source>
</evidence>
<dbReference type="RefSeq" id="WP_260178140.1">
    <property type="nucleotide sequence ID" value="NZ_JACHNS010000015.1"/>
</dbReference>
<dbReference type="Pfam" id="PF15593">
    <property type="entry name" value="Imm42"/>
    <property type="match status" value="1"/>
</dbReference>
<organism evidence="1 2">
    <name type="scientific">Xanthomonas cannabis</name>
    <dbReference type="NCBI Taxonomy" id="1885674"/>
    <lineage>
        <taxon>Bacteria</taxon>
        <taxon>Pseudomonadati</taxon>
        <taxon>Pseudomonadota</taxon>
        <taxon>Gammaproteobacteria</taxon>
        <taxon>Lysobacterales</taxon>
        <taxon>Lysobacteraceae</taxon>
        <taxon>Xanthomonas</taxon>
    </lineage>
</organism>
<reference evidence="1 2" key="1">
    <citation type="submission" date="2020-08" db="EMBL/GenBank/DDBJ databases">
        <title>Studying the diversity of plant-associated saprophytic bacteria and their role in host health and plant-pathogen interactions.</title>
        <authorList>
            <person name="Potnis N."/>
        </authorList>
    </citation>
    <scope>NUCLEOTIDE SEQUENCE [LARGE SCALE GENOMIC DNA]</scope>
    <source>
        <strain evidence="1 2">F16</strain>
    </source>
</reference>